<dbReference type="PANTHER" id="PTHR34001">
    <property type="entry name" value="BLL7405 PROTEIN"/>
    <property type="match status" value="1"/>
</dbReference>
<feature type="chain" id="PRO_5046475672" description="Porin family protein" evidence="2">
    <location>
        <begin position="27"/>
        <end position="245"/>
    </location>
</feature>
<organism evidence="3 4">
    <name type="scientific">Aquibium pacificus</name>
    <dbReference type="NCBI Taxonomy" id="3153579"/>
    <lineage>
        <taxon>Bacteria</taxon>
        <taxon>Pseudomonadati</taxon>
        <taxon>Pseudomonadota</taxon>
        <taxon>Alphaproteobacteria</taxon>
        <taxon>Hyphomicrobiales</taxon>
        <taxon>Phyllobacteriaceae</taxon>
        <taxon>Aquibium</taxon>
    </lineage>
</organism>
<evidence type="ECO:0008006" key="5">
    <source>
        <dbReference type="Google" id="ProtNLM"/>
    </source>
</evidence>
<protein>
    <recommendedName>
        <fullName evidence="5">Porin family protein</fullName>
    </recommendedName>
</protein>
<comment type="caution">
    <text evidence="3">The sequence shown here is derived from an EMBL/GenBank/DDBJ whole genome shotgun (WGS) entry which is preliminary data.</text>
</comment>
<dbReference type="InterPro" id="IPR051692">
    <property type="entry name" value="OMP-like"/>
</dbReference>
<dbReference type="InterPro" id="IPR011250">
    <property type="entry name" value="OMP/PagP_B-barrel"/>
</dbReference>
<dbReference type="Proteomes" id="UP001556692">
    <property type="component" value="Unassembled WGS sequence"/>
</dbReference>
<dbReference type="RefSeq" id="WP_367956440.1">
    <property type="nucleotide sequence ID" value="NZ_JBDPGJ010000005.1"/>
</dbReference>
<dbReference type="PANTHER" id="PTHR34001:SF3">
    <property type="entry name" value="BLL7405 PROTEIN"/>
    <property type="match status" value="1"/>
</dbReference>
<keyword evidence="2" id="KW-0732">Signal</keyword>
<dbReference type="EMBL" id="JBDPGJ010000005">
    <property type="protein sequence ID" value="MEX0408579.1"/>
    <property type="molecule type" value="Genomic_DNA"/>
</dbReference>
<gene>
    <name evidence="3" type="ORF">ABGN05_23245</name>
</gene>
<proteinExistence type="inferred from homology"/>
<sequence length="245" mass="25487">MNSRICKIAKLAVLGAAVGFAGPSLAADVVEPYVAPVAAPVVYDWTGVYIGIHGGYGWAETDGVFDSGGVPGGPYNIGDFDTNGGILGAHAGFNWQWNNIVFGIEGDVSGGWLDDTLQGASPGANTVNITSEVDLLASVRGRLGFAADNVLFYGTLGAGYADYEFTSVFDPLVGVGSVSDDDWGLAFGGGVEYAWGNWLFRLEGIHYDVEPGFTFAGGEVPDADAGDTVFVDGVTTVRLGVSYKF</sequence>
<dbReference type="SUPFAM" id="SSF56925">
    <property type="entry name" value="OMPA-like"/>
    <property type="match status" value="1"/>
</dbReference>
<evidence type="ECO:0000256" key="2">
    <source>
        <dbReference type="SAM" id="SignalP"/>
    </source>
</evidence>
<accession>A0ABV3SRJ9</accession>
<keyword evidence="4" id="KW-1185">Reference proteome</keyword>
<dbReference type="Gene3D" id="2.40.160.20">
    <property type="match status" value="1"/>
</dbReference>
<reference evidence="3 4" key="1">
    <citation type="submission" date="2024-05" db="EMBL/GenBank/DDBJ databases">
        <authorList>
            <person name="Jiang F."/>
        </authorList>
    </citation>
    <scope>NUCLEOTIDE SEQUENCE [LARGE SCALE GENOMIC DNA]</scope>
    <source>
        <strain evidence="3 4">LZ166</strain>
    </source>
</reference>
<evidence type="ECO:0000313" key="3">
    <source>
        <dbReference type="EMBL" id="MEX0408579.1"/>
    </source>
</evidence>
<name>A0ABV3SRJ9_9HYPH</name>
<evidence type="ECO:0000313" key="4">
    <source>
        <dbReference type="Proteomes" id="UP001556692"/>
    </source>
</evidence>
<evidence type="ECO:0000256" key="1">
    <source>
        <dbReference type="ARBA" id="ARBA00038306"/>
    </source>
</evidence>
<feature type="signal peptide" evidence="2">
    <location>
        <begin position="1"/>
        <end position="26"/>
    </location>
</feature>
<comment type="similarity">
    <text evidence="1">Belongs to the Omp25/RopB family.</text>
</comment>